<proteinExistence type="predicted"/>
<accession>A0A2J6QNK7</accession>
<dbReference type="Proteomes" id="UP000235672">
    <property type="component" value="Unassembled WGS sequence"/>
</dbReference>
<evidence type="ECO:0000313" key="1">
    <source>
        <dbReference type="EMBL" id="PMD27856.1"/>
    </source>
</evidence>
<dbReference type="AlphaFoldDB" id="A0A2J6QNK7"/>
<protein>
    <submittedName>
        <fullName evidence="1">Uncharacterized protein</fullName>
    </submittedName>
</protein>
<sequence>MQWQGIQTSSILSSVGQWVSMPVQHPVEYFKLSSWDRVEHIMPVSRCRAEENEAVCPSMCGKRSVLTTTQRNATRPSVTAWMAHGLVRKSRSGLLRWRMPGSERHRWWLNSWFGEPMLGLASVPFTLHCPGYYAEGLATEMLAISLVGPLQDVWLPCSATATATPTMPPWCRTCLAPSLATRHRHGCSLVRIPYGVRPYFGGARVTARGPMSHGLCRWAPRSLLALPQLKKASDGQDSAGFGRARQGLSLGWAGQRCPAEWLLGEANDNVGFAGALWLALTCSPETSFSTIPALAQSAWSRGPAGPWRDDHWPASAPVPTCMRMLAAMPWSLSFRTALACAGGNAAIAAETWTRAATRMRFQSCDF</sequence>
<evidence type="ECO:0000313" key="2">
    <source>
        <dbReference type="Proteomes" id="UP000235672"/>
    </source>
</evidence>
<reference evidence="1 2" key="1">
    <citation type="submission" date="2016-05" db="EMBL/GenBank/DDBJ databases">
        <title>A degradative enzymes factory behind the ericoid mycorrhizal symbiosis.</title>
        <authorList>
            <consortium name="DOE Joint Genome Institute"/>
            <person name="Martino E."/>
            <person name="Morin E."/>
            <person name="Grelet G."/>
            <person name="Kuo A."/>
            <person name="Kohler A."/>
            <person name="Daghino S."/>
            <person name="Barry K."/>
            <person name="Choi C."/>
            <person name="Cichocki N."/>
            <person name="Clum A."/>
            <person name="Copeland A."/>
            <person name="Hainaut M."/>
            <person name="Haridas S."/>
            <person name="Labutti K."/>
            <person name="Lindquist E."/>
            <person name="Lipzen A."/>
            <person name="Khouja H.-R."/>
            <person name="Murat C."/>
            <person name="Ohm R."/>
            <person name="Olson A."/>
            <person name="Spatafora J."/>
            <person name="Veneault-Fourrey C."/>
            <person name="Henrissat B."/>
            <person name="Grigoriev I."/>
            <person name="Martin F."/>
            <person name="Perotto S."/>
        </authorList>
    </citation>
    <scope>NUCLEOTIDE SEQUENCE [LARGE SCALE GENOMIC DNA]</scope>
    <source>
        <strain evidence="1 2">UAMH 7357</strain>
    </source>
</reference>
<gene>
    <name evidence="1" type="ORF">NA56DRAFT_149603</name>
</gene>
<organism evidence="1 2">
    <name type="scientific">Hyaloscypha hepaticicola</name>
    <dbReference type="NCBI Taxonomy" id="2082293"/>
    <lineage>
        <taxon>Eukaryota</taxon>
        <taxon>Fungi</taxon>
        <taxon>Dikarya</taxon>
        <taxon>Ascomycota</taxon>
        <taxon>Pezizomycotina</taxon>
        <taxon>Leotiomycetes</taxon>
        <taxon>Helotiales</taxon>
        <taxon>Hyaloscyphaceae</taxon>
        <taxon>Hyaloscypha</taxon>
    </lineage>
</organism>
<dbReference type="EMBL" id="KZ613465">
    <property type="protein sequence ID" value="PMD27856.1"/>
    <property type="molecule type" value="Genomic_DNA"/>
</dbReference>
<name>A0A2J6QNK7_9HELO</name>
<keyword evidence="2" id="KW-1185">Reference proteome</keyword>